<dbReference type="InterPro" id="IPR036852">
    <property type="entry name" value="Peptidase_S8/S53_dom_sf"/>
</dbReference>
<dbReference type="Gene3D" id="3.40.50.200">
    <property type="entry name" value="Peptidase S8/S53 domain"/>
    <property type="match status" value="1"/>
</dbReference>
<dbReference type="CDD" id="cd04847">
    <property type="entry name" value="Peptidases_S8_Subtilisin_like_2"/>
    <property type="match status" value="1"/>
</dbReference>
<dbReference type="Pfam" id="PF00082">
    <property type="entry name" value="Peptidase_S8"/>
    <property type="match status" value="1"/>
</dbReference>
<name>A0ABM5WIU6_9BURK</name>
<dbReference type="RefSeq" id="WP_058377076.1">
    <property type="nucleotide sequence ID" value="NZ_CP013480.3"/>
</dbReference>
<evidence type="ECO:0000313" key="3">
    <source>
        <dbReference type="Proteomes" id="UP000060277"/>
    </source>
</evidence>
<gene>
    <name evidence="2" type="ORF">AT302_10660</name>
</gene>
<dbReference type="SUPFAM" id="SSF52743">
    <property type="entry name" value="Subtilisin-like"/>
    <property type="match status" value="1"/>
</dbReference>
<sequence>MENNYSPIQVVLDVRRFQDERIREPGGSNREFFAGDDEGFKAHKQRIRQSFQNVQTALTASSAKSAVGFLRVRMRENALAKSHHPIKSIFHPTVAPTVGSSDVGELIIQVSHMVLERAMEESAKAEEVLEYKPSKKKPGEFEPNPSRMRSEIGAIESVSLWAPADRRSFDINDALEWFTERAVSRGYRVDLFDPLPPSQRRAKFEFSESPNLISHLQQTIDEELDCGYVATVFRPDPKSMSRLYIWLFDTPSIRHIVHPAHLSTVLEKTGEPTLAADAHRRLISILEEHPTVRRISLPTQLRSDSASARDSAASTRVRHRFSLPAEGAEYPIVGLIDGGLNALPDAWVKHSSTFVAPAHTDQSHGTEIGSLLVDGQSINGPTVCPEPDGCWIADLAIIPREDKYYTYYPSDLHLITQIELEVQDAKAAVGARIFSFSHNIEEPPGGSPVYTELSNGLDRIARENDVIFVVSAGNATAAAVGRARREWAADKIAVLTNLASCSGDRITAPADSVLNISVGAVNPPDVPGAIAGAPARYSRRGPGFMQLVKPDVAHYGGVCDSTSTHSGLSTVGENGQLQSVFGTSFSAPLVAKALARYDLLTQGALPREALVALLIHGAQAPSCLDEFDKGDIVRNFVGFGLPTATDTMVAGSQHSATLLFHDRMMPKKDLFFGFDWPKSLVTDGKCRGHAVLTLVYAPPISDAFQTELVRVNLDASLQRMDPKTGRFKAQCVDTFSDGTTSTGAREKELIEDGLKWGVVKQSQFTSPRGSGKTSDWRIALKYLLRSDEVFPEEGIPFAMILTITDPASVQPVYQDMKLTLTARGVFTGDIRQPSGRIQSRGGRA</sequence>
<keyword evidence="3" id="KW-1185">Reference proteome</keyword>
<dbReference type="Proteomes" id="UP000060277">
    <property type="component" value="Chromosome"/>
</dbReference>
<dbReference type="InterPro" id="IPR034074">
    <property type="entry name" value="Y4bN_pept_dom"/>
</dbReference>
<organism evidence="2 3">
    <name type="scientific">Pandoraea norimbergensis</name>
    <dbReference type="NCBI Taxonomy" id="93219"/>
    <lineage>
        <taxon>Bacteria</taxon>
        <taxon>Pseudomonadati</taxon>
        <taxon>Pseudomonadota</taxon>
        <taxon>Betaproteobacteria</taxon>
        <taxon>Burkholderiales</taxon>
        <taxon>Burkholderiaceae</taxon>
        <taxon>Pandoraea</taxon>
    </lineage>
</organism>
<reference evidence="3" key="1">
    <citation type="submission" date="2015-12" db="EMBL/GenBank/DDBJ databases">
        <title>Complete genome sequence of Pandoraea norimbergensis DSM 11628.</title>
        <authorList>
            <person name="Ee R."/>
            <person name="Lim Y.-L."/>
            <person name="Yong D."/>
            <person name="Yin W.-F."/>
            <person name="Chan K.-G."/>
        </authorList>
    </citation>
    <scope>NUCLEOTIDE SEQUENCE [LARGE SCALE GENOMIC DNA]</scope>
    <source>
        <strain evidence="3">DSM 11628</strain>
    </source>
</reference>
<dbReference type="EMBL" id="CP013480">
    <property type="protein sequence ID" value="ALS60158.1"/>
    <property type="molecule type" value="Genomic_DNA"/>
</dbReference>
<evidence type="ECO:0000313" key="2">
    <source>
        <dbReference type="EMBL" id="ALS60158.1"/>
    </source>
</evidence>
<accession>A0ABM5WIU6</accession>
<protein>
    <recommendedName>
        <fullName evidence="1">Peptidase S8/S53 domain-containing protein</fullName>
    </recommendedName>
</protein>
<dbReference type="InterPro" id="IPR000209">
    <property type="entry name" value="Peptidase_S8/S53_dom"/>
</dbReference>
<proteinExistence type="predicted"/>
<evidence type="ECO:0000259" key="1">
    <source>
        <dbReference type="Pfam" id="PF00082"/>
    </source>
</evidence>
<feature type="domain" description="Peptidase S8/S53" evidence="1">
    <location>
        <begin position="359"/>
        <end position="625"/>
    </location>
</feature>